<feature type="domain" description="CzcB N-terminal" evidence="4">
    <location>
        <begin position="54"/>
        <end position="145"/>
    </location>
</feature>
<evidence type="ECO:0000256" key="2">
    <source>
        <dbReference type="SAM" id="MobiDB-lite"/>
    </source>
</evidence>
<feature type="region of interest" description="Disordered" evidence="2">
    <location>
        <begin position="36"/>
        <end position="56"/>
    </location>
</feature>
<evidence type="ECO:0000313" key="7">
    <source>
        <dbReference type="EMBL" id="PCO06114.1"/>
    </source>
</evidence>
<reference evidence="7" key="1">
    <citation type="submission" date="2017-08" db="EMBL/GenBank/DDBJ databases">
        <title>Microbulbifer marisrubri sp. nov., a halophilic alphaproteobacterium isolated from marine sediment of the Yellow Sea, China.</title>
        <authorList>
            <person name="Zhang G."/>
            <person name="Xiong Q."/>
        </authorList>
    </citation>
    <scope>NUCLEOTIDE SEQUENCE [LARGE SCALE GENOMIC DNA]</scope>
    <source>
        <strain evidence="7">WRN-8</strain>
    </source>
</reference>
<sequence length="419" mass="46327">MKADVISSRFFTALVCSVALWAGSAGPAAPADPADDANYIDAGSTEQHKGPHGGRLLRDNDLSVELQLVERGKRAEFHAWITADGDPLVAAGDANLSMELIRLGGEVERFRFSPAGEHWRSEAAIREPHSFDIHVLLIRNGERSSWRYPSHEGRVQIPDTMAKENRIETAIAGPGEIRRSLILYGRTTVAHKDVRHVRARFPGPVTEVFAHLGDRVRRGERLAVVESNDSLQSYPLTSPIDGLVIEHEVGSGEFTGDRVLFTIANYNTLWAELHVFPRQQAEIKRGQRVTLSSDQRRVETVIHDVLPGMHGQPFLLARASFDNSGKNWPPDLLVEGRVTVEKVPASVVVENRALQPYRDGFAVFVKVGETYEARPLQLGARDDRATEVLDGLEPGDHYVTANSFLIKADIEKSGASHDH</sequence>
<dbReference type="PANTHER" id="PTHR30097:SF4">
    <property type="entry name" value="SLR6042 PROTEIN"/>
    <property type="match status" value="1"/>
</dbReference>
<evidence type="ECO:0000259" key="4">
    <source>
        <dbReference type="Pfam" id="PF25971"/>
    </source>
</evidence>
<dbReference type="InterPro" id="IPR058646">
    <property type="entry name" value="CzcB_N"/>
</dbReference>
<protein>
    <submittedName>
        <fullName evidence="7">Heavy metal resistance protein CzcB</fullName>
    </submittedName>
</protein>
<dbReference type="InterPro" id="IPR051909">
    <property type="entry name" value="MFP_Cation_Efflux"/>
</dbReference>
<feature type="domain" description="CzcB-like barrel-sandwich hybrid" evidence="5">
    <location>
        <begin position="194"/>
        <end position="265"/>
    </location>
</feature>
<dbReference type="Gene3D" id="2.40.420.20">
    <property type="match status" value="1"/>
</dbReference>
<evidence type="ECO:0000313" key="8">
    <source>
        <dbReference type="Proteomes" id="UP000218427"/>
    </source>
</evidence>
<evidence type="ECO:0000259" key="5">
    <source>
        <dbReference type="Pfam" id="PF25973"/>
    </source>
</evidence>
<dbReference type="SUPFAM" id="SSF51230">
    <property type="entry name" value="Single hybrid motif"/>
    <property type="match status" value="1"/>
</dbReference>
<evidence type="ECO:0000256" key="3">
    <source>
        <dbReference type="SAM" id="SignalP"/>
    </source>
</evidence>
<feature type="chain" id="PRO_5045461847" evidence="3">
    <location>
        <begin position="23"/>
        <end position="419"/>
    </location>
</feature>
<evidence type="ECO:0000256" key="1">
    <source>
        <dbReference type="ARBA" id="ARBA00022448"/>
    </source>
</evidence>
<dbReference type="Pfam" id="PF25971">
    <property type="entry name" value="CzcB_N"/>
    <property type="match status" value="1"/>
</dbReference>
<dbReference type="PANTHER" id="PTHR30097">
    <property type="entry name" value="CATION EFFLUX SYSTEM PROTEIN CUSB"/>
    <property type="match status" value="1"/>
</dbReference>
<accession>A0ABX4I128</accession>
<dbReference type="InterPro" id="IPR058649">
    <property type="entry name" value="CzcB_C"/>
</dbReference>
<keyword evidence="8" id="KW-1185">Reference proteome</keyword>
<dbReference type="Pfam" id="PF25975">
    <property type="entry name" value="CzcB_C"/>
    <property type="match status" value="1"/>
</dbReference>
<feature type="signal peptide" evidence="3">
    <location>
        <begin position="1"/>
        <end position="22"/>
    </location>
</feature>
<dbReference type="InterPro" id="IPR011053">
    <property type="entry name" value="Single_hybrid_motif"/>
</dbReference>
<organism evidence="7 8">
    <name type="scientific">Microbulbifer flavimaris</name>
    <dbReference type="NCBI Taxonomy" id="1781068"/>
    <lineage>
        <taxon>Bacteria</taxon>
        <taxon>Pseudomonadati</taxon>
        <taxon>Pseudomonadota</taxon>
        <taxon>Gammaproteobacteria</taxon>
        <taxon>Cellvibrionales</taxon>
        <taxon>Microbulbiferaceae</taxon>
        <taxon>Microbulbifer</taxon>
    </lineage>
</organism>
<dbReference type="Proteomes" id="UP000218427">
    <property type="component" value="Unassembled WGS sequence"/>
</dbReference>
<dbReference type="Gene3D" id="2.40.50.100">
    <property type="match status" value="1"/>
</dbReference>
<evidence type="ECO:0000259" key="6">
    <source>
        <dbReference type="Pfam" id="PF25975"/>
    </source>
</evidence>
<feature type="domain" description="CzcB-like C-terminal circularly permuted SH3-like" evidence="6">
    <location>
        <begin position="347"/>
        <end position="407"/>
    </location>
</feature>
<dbReference type="RefSeq" id="WP_067083858.1">
    <property type="nucleotide sequence ID" value="NZ_LRFG02000002.1"/>
</dbReference>
<name>A0ABX4I128_9GAMM</name>
<gene>
    <name evidence="7" type="ORF">AWR36_009005</name>
</gene>
<keyword evidence="1" id="KW-0813">Transport</keyword>
<dbReference type="InterPro" id="IPR058647">
    <property type="entry name" value="BSH_CzcB-like"/>
</dbReference>
<comment type="caution">
    <text evidence="7">The sequence shown here is derived from an EMBL/GenBank/DDBJ whole genome shotgun (WGS) entry which is preliminary data.</text>
</comment>
<proteinExistence type="predicted"/>
<dbReference type="EMBL" id="LRFG02000002">
    <property type="protein sequence ID" value="PCO06114.1"/>
    <property type="molecule type" value="Genomic_DNA"/>
</dbReference>
<dbReference type="Pfam" id="PF25973">
    <property type="entry name" value="BSH_CzcB"/>
    <property type="match status" value="1"/>
</dbReference>
<keyword evidence="3" id="KW-0732">Signal</keyword>